<feature type="domain" description="AMP-dependent synthetase/ligase" evidence="1">
    <location>
        <begin position="1"/>
        <end position="64"/>
    </location>
</feature>
<dbReference type="InterPro" id="IPR000873">
    <property type="entry name" value="AMP-dep_synth/lig_dom"/>
</dbReference>
<evidence type="ECO:0000313" key="3">
    <source>
        <dbReference type="Proteomes" id="UP000004471"/>
    </source>
</evidence>
<dbReference type="Pfam" id="PF00501">
    <property type="entry name" value="AMP-binding"/>
    <property type="match status" value="1"/>
</dbReference>
<dbReference type="PROSITE" id="PS00455">
    <property type="entry name" value="AMP_BINDING"/>
    <property type="match status" value="1"/>
</dbReference>
<dbReference type="InterPro" id="IPR052091">
    <property type="entry name" value="Beta-ala_Activ/Resist"/>
</dbReference>
<comment type="caution">
    <text evidence="2">The sequence shown here is derived from an EMBL/GenBank/DDBJ whole genome shotgun (WGS) entry which is preliminary data.</text>
</comment>
<gene>
    <name evidence="2" type="ORF">PSYJA_40510</name>
</gene>
<dbReference type="PANTHER" id="PTHR44394:SF1">
    <property type="entry name" value="BETA-ALANINE-ACTIVATING ENZYME"/>
    <property type="match status" value="1"/>
</dbReference>
<dbReference type="SUPFAM" id="SSF56801">
    <property type="entry name" value="Acetyl-CoA synthetase-like"/>
    <property type="match status" value="1"/>
</dbReference>
<feature type="non-terminal residue" evidence="2">
    <location>
        <position position="66"/>
    </location>
</feature>
<reference evidence="2 3" key="1">
    <citation type="journal article" date="2011" name="PLoS Pathog.">
        <title>Dynamic evolution of pathogenicity revealed by sequencing and comparative genomics of 19 Pseudomonas syringae isolates.</title>
        <authorList>
            <person name="Baltrus D.A."/>
            <person name="Nishimura M.T."/>
            <person name="Romanchuk A."/>
            <person name="Chang J.H."/>
            <person name="Mukhtar M.S."/>
            <person name="Cherkis K."/>
            <person name="Roach J."/>
            <person name="Grant S.R."/>
            <person name="Jones C.D."/>
            <person name="Dangl J.L."/>
        </authorList>
    </citation>
    <scope>NUCLEOTIDE SEQUENCE [LARGE SCALE GENOMIC DNA]</scope>
    <source>
        <strain evidence="3">M301072PT</strain>
    </source>
</reference>
<dbReference type="InterPro" id="IPR042099">
    <property type="entry name" value="ANL_N_sf"/>
</dbReference>
<dbReference type="Gene3D" id="3.40.50.12780">
    <property type="entry name" value="N-terminal domain of ligase-like"/>
    <property type="match status" value="1"/>
</dbReference>
<proteinExistence type="predicted"/>
<dbReference type="EMBL" id="AEAH01003051">
    <property type="protein sequence ID" value="EGH34930.1"/>
    <property type="molecule type" value="Genomic_DNA"/>
</dbReference>
<dbReference type="Proteomes" id="UP000004471">
    <property type="component" value="Unassembled WGS sequence"/>
</dbReference>
<accession>F3FXI8</accession>
<dbReference type="GO" id="GO:0043041">
    <property type="term" value="P:amino acid activation for nonribosomal peptide biosynthetic process"/>
    <property type="evidence" value="ECO:0007669"/>
    <property type="project" value="TreeGrafter"/>
</dbReference>
<protein>
    <submittedName>
        <fullName evidence="2">Amino acid adenylation</fullName>
    </submittedName>
</protein>
<dbReference type="AlphaFoldDB" id="F3FXI8"/>
<evidence type="ECO:0000313" key="2">
    <source>
        <dbReference type="EMBL" id="EGH34930.1"/>
    </source>
</evidence>
<sequence>YVIYTSGSTGKPKGVANQHDGVVNRLWWAQSEYRIGADDRVLQKTPFGFDVSVWEIFLPLLAGALQ</sequence>
<dbReference type="InterPro" id="IPR020845">
    <property type="entry name" value="AMP-binding_CS"/>
</dbReference>
<organism evidence="2 3">
    <name type="scientific">Pseudomonas syringae pv. japonica str. M301072</name>
    <dbReference type="NCBI Taxonomy" id="629262"/>
    <lineage>
        <taxon>Bacteria</taxon>
        <taxon>Pseudomonadati</taxon>
        <taxon>Pseudomonadota</taxon>
        <taxon>Gammaproteobacteria</taxon>
        <taxon>Pseudomonadales</taxon>
        <taxon>Pseudomonadaceae</taxon>
        <taxon>Pseudomonas</taxon>
        <taxon>Pseudomonas syringae</taxon>
    </lineage>
</organism>
<evidence type="ECO:0000259" key="1">
    <source>
        <dbReference type="Pfam" id="PF00501"/>
    </source>
</evidence>
<name>F3FXI8_PSESX</name>
<dbReference type="PANTHER" id="PTHR44394">
    <property type="entry name" value="BETA-ALANINE-ACTIVATING ENZYME"/>
    <property type="match status" value="1"/>
</dbReference>
<feature type="non-terminal residue" evidence="2">
    <location>
        <position position="1"/>
    </location>
</feature>